<evidence type="ECO:0000256" key="4">
    <source>
        <dbReference type="ARBA" id="ARBA00022801"/>
    </source>
</evidence>
<dbReference type="SUPFAM" id="SSF55486">
    <property type="entry name" value="Metalloproteases ('zincins'), catalytic domain"/>
    <property type="match status" value="1"/>
</dbReference>
<evidence type="ECO:0000259" key="8">
    <source>
        <dbReference type="Pfam" id="PF08439"/>
    </source>
</evidence>
<keyword evidence="4" id="KW-0378">Hydrolase</keyword>
<dbReference type="PANTHER" id="PTHR11804">
    <property type="entry name" value="PROTEASE M3 THIMET OLIGOPEPTIDASE-RELATED"/>
    <property type="match status" value="1"/>
</dbReference>
<evidence type="ECO:0000256" key="6">
    <source>
        <dbReference type="ARBA" id="ARBA00023049"/>
    </source>
</evidence>
<evidence type="ECO:0000256" key="1">
    <source>
        <dbReference type="ARBA" id="ARBA00001947"/>
    </source>
</evidence>
<evidence type="ECO:0000313" key="9">
    <source>
        <dbReference type="EMBL" id="KUG24940.1"/>
    </source>
</evidence>
<name>A0A0W8FVS7_9ZZZZ</name>
<protein>
    <submittedName>
        <fullName evidence="9">Oligoendopeptidase f</fullName>
    </submittedName>
</protein>
<keyword evidence="5" id="KW-0862">Zinc</keyword>
<organism evidence="9">
    <name type="scientific">hydrocarbon metagenome</name>
    <dbReference type="NCBI Taxonomy" id="938273"/>
    <lineage>
        <taxon>unclassified sequences</taxon>
        <taxon>metagenomes</taxon>
        <taxon>ecological metagenomes</taxon>
    </lineage>
</organism>
<evidence type="ECO:0000256" key="5">
    <source>
        <dbReference type="ARBA" id="ARBA00022833"/>
    </source>
</evidence>
<comment type="cofactor">
    <cofactor evidence="1">
        <name>Zn(2+)</name>
        <dbReference type="ChEBI" id="CHEBI:29105"/>
    </cofactor>
</comment>
<evidence type="ECO:0000256" key="2">
    <source>
        <dbReference type="ARBA" id="ARBA00022670"/>
    </source>
</evidence>
<dbReference type="GO" id="GO:0046872">
    <property type="term" value="F:metal ion binding"/>
    <property type="evidence" value="ECO:0007669"/>
    <property type="project" value="UniProtKB-KW"/>
</dbReference>
<dbReference type="AlphaFoldDB" id="A0A0W8FVS7"/>
<comment type="caution">
    <text evidence="9">The sequence shown here is derived from an EMBL/GenBank/DDBJ whole genome shotgun (WGS) entry which is preliminary data.</text>
</comment>
<dbReference type="InterPro" id="IPR001567">
    <property type="entry name" value="Pept_M3A_M3B_dom"/>
</dbReference>
<evidence type="ECO:0000256" key="3">
    <source>
        <dbReference type="ARBA" id="ARBA00022723"/>
    </source>
</evidence>
<dbReference type="Gene3D" id="1.10.1370.20">
    <property type="entry name" value="Oligoendopeptidase f, C-terminal domain"/>
    <property type="match status" value="1"/>
</dbReference>
<accession>A0A0W8FVS7</accession>
<reference evidence="9" key="1">
    <citation type="journal article" date="2015" name="Proc. Natl. Acad. Sci. U.S.A.">
        <title>Networks of energetic and metabolic interactions define dynamics in microbial communities.</title>
        <authorList>
            <person name="Embree M."/>
            <person name="Liu J.K."/>
            <person name="Al-Bassam M.M."/>
            <person name="Zengler K."/>
        </authorList>
    </citation>
    <scope>NUCLEOTIDE SEQUENCE</scope>
</reference>
<dbReference type="InterPro" id="IPR013647">
    <property type="entry name" value="OligopepF_N_dom"/>
</dbReference>
<dbReference type="GO" id="GO:0006518">
    <property type="term" value="P:peptide metabolic process"/>
    <property type="evidence" value="ECO:0007669"/>
    <property type="project" value="TreeGrafter"/>
</dbReference>
<feature type="domain" description="Peptidase M3A/M3B catalytic" evidence="7">
    <location>
        <begin position="228"/>
        <end position="600"/>
    </location>
</feature>
<feature type="domain" description="Oligopeptidase F N-terminal" evidence="8">
    <location>
        <begin position="133"/>
        <end position="202"/>
    </location>
</feature>
<gene>
    <name evidence="9" type="ORF">ASZ90_005247</name>
</gene>
<dbReference type="GO" id="GO:0006508">
    <property type="term" value="P:proteolysis"/>
    <property type="evidence" value="ECO:0007669"/>
    <property type="project" value="UniProtKB-KW"/>
</dbReference>
<dbReference type="Gene3D" id="1.10.287.830">
    <property type="entry name" value="putative peptidase helix hairpin domain like"/>
    <property type="match status" value="1"/>
</dbReference>
<dbReference type="InterPro" id="IPR004438">
    <property type="entry name" value="Peptidase_M3B"/>
</dbReference>
<dbReference type="Gene3D" id="1.20.140.70">
    <property type="entry name" value="Oligopeptidase f, N-terminal domain"/>
    <property type="match status" value="1"/>
</dbReference>
<dbReference type="GO" id="GO:0004222">
    <property type="term" value="F:metalloendopeptidase activity"/>
    <property type="evidence" value="ECO:0007669"/>
    <property type="project" value="InterPro"/>
</dbReference>
<dbReference type="EMBL" id="LNQE01000795">
    <property type="protein sequence ID" value="KUG24940.1"/>
    <property type="molecule type" value="Genomic_DNA"/>
</dbReference>
<dbReference type="PANTHER" id="PTHR11804:SF84">
    <property type="entry name" value="SACCHAROLYSIN"/>
    <property type="match status" value="1"/>
</dbReference>
<evidence type="ECO:0000259" key="7">
    <source>
        <dbReference type="Pfam" id="PF01432"/>
    </source>
</evidence>
<keyword evidence="2" id="KW-0645">Protease</keyword>
<dbReference type="CDD" id="cd09608">
    <property type="entry name" value="M3B_PepF"/>
    <property type="match status" value="1"/>
</dbReference>
<dbReference type="InterPro" id="IPR042088">
    <property type="entry name" value="OligoPept_F_C"/>
</dbReference>
<sequence length="617" mass="72340">MLFKKYCLFNQNEAQVIEGKYEFNSRNEIPEKYKWKVEDIFETEDLWENTFAGLKSKINEYEKFRDKLADSSQQLMDCIRLDEEIGIQLEKLYLYSMLCKDIDLANSKNNSRNDRVMILYSEIAAASSFIVPEILAMDEKKLWSYINEHKYLLTYKHHFENLLRKKDHTLTANEEKIMALSQTVTQIPYNTFSIFDNADIQFPSVKNEKGEEVKISHARYTASLCSLDRSYRERIYRNYYKPFIEYRNTLTTLFNGNINAAIFNAKTRKYNSTLEASLKPNNIPVEVYDTLVNTVSENLEPMHRWGKLKKRILNIDDFHPYDSYVTLFPGIEKEYTYEESKEILLESLKPLGEDYLNNLKRAFNERWIDVFETKGKRSGAYSSGTTFGVHPFVLMNWQNQLNDVFTFTHEMGHNMHSHYTGENQPFPYANYSIFLAEVASTMNEAFLLDFLIANASTRDEKLFLIEKNLNNITTTFYRQARFADFEKITHALTEQGEVLTHEKLCDLYGRNYRELWGEVMTVDEEETYTWARVPHFYYNFYVYQYATSFAASQVLAEKVKSEGVPAIEKYLNFLKAGSSKYPIDVIKDAGVDMTSEEPIKAVVNKMNSLLDEMEKSI</sequence>
<keyword evidence="6" id="KW-0482">Metalloprotease</keyword>
<dbReference type="InterPro" id="IPR045090">
    <property type="entry name" value="Pept_M3A_M3B"/>
</dbReference>
<dbReference type="Pfam" id="PF01432">
    <property type="entry name" value="Peptidase_M3"/>
    <property type="match status" value="1"/>
</dbReference>
<keyword evidence="3" id="KW-0479">Metal-binding</keyword>
<dbReference type="Pfam" id="PF08439">
    <property type="entry name" value="Peptidase_M3_N"/>
    <property type="match status" value="1"/>
</dbReference>
<proteinExistence type="predicted"/>
<dbReference type="NCBIfam" id="TIGR00181">
    <property type="entry name" value="pepF"/>
    <property type="match status" value="1"/>
</dbReference>